<sequence>MCGSAGVDGFNFYYVCSMGSIMQEVALNEVRFFSPIGYYPEERLLGNEFFVDFSVSFPFKNDRADELSNTLNYEELYNLLCRVMKRDRKLLESAAVEILEEAKDSYPFAVKIVVAIRKTTPPFGADHIHTCVTLTYHRP</sequence>
<dbReference type="SMART" id="SM00905">
    <property type="entry name" value="FolB"/>
    <property type="match status" value="1"/>
</dbReference>
<reference evidence="3" key="1">
    <citation type="journal article" date="2019" name="Int. J. Syst. Evol. Microbiol.">
        <title>The Global Catalogue of Microorganisms (GCM) 10K type strain sequencing project: providing services to taxonomists for standard genome sequencing and annotation.</title>
        <authorList>
            <consortium name="The Broad Institute Genomics Platform"/>
            <consortium name="The Broad Institute Genome Sequencing Center for Infectious Disease"/>
            <person name="Wu L."/>
            <person name="Ma J."/>
        </authorList>
    </citation>
    <scope>NUCLEOTIDE SEQUENCE [LARGE SCALE GENOMIC DNA]</scope>
    <source>
        <strain evidence="3">CGMCC 1.12966</strain>
    </source>
</reference>
<dbReference type="Gene3D" id="3.30.1130.10">
    <property type="match status" value="1"/>
</dbReference>
<dbReference type="InterPro" id="IPR043133">
    <property type="entry name" value="GTP-CH-I_C/QueF"/>
</dbReference>
<comment type="caution">
    <text evidence="2">The sequence shown here is derived from an EMBL/GenBank/DDBJ whole genome shotgun (WGS) entry which is preliminary data.</text>
</comment>
<dbReference type="NCBIfam" id="TIGR00526">
    <property type="entry name" value="folB_dom"/>
    <property type="match status" value="1"/>
</dbReference>
<organism evidence="2 3">
    <name type="scientific">Sphingobacterium griseoflavum</name>
    <dbReference type="NCBI Taxonomy" id="1474952"/>
    <lineage>
        <taxon>Bacteria</taxon>
        <taxon>Pseudomonadati</taxon>
        <taxon>Bacteroidota</taxon>
        <taxon>Sphingobacteriia</taxon>
        <taxon>Sphingobacteriales</taxon>
        <taxon>Sphingobacteriaceae</taxon>
        <taxon>Sphingobacterium</taxon>
    </lineage>
</organism>
<dbReference type="Proteomes" id="UP000620550">
    <property type="component" value="Unassembled WGS sequence"/>
</dbReference>
<evidence type="ECO:0000259" key="1">
    <source>
        <dbReference type="SMART" id="SM00905"/>
    </source>
</evidence>
<dbReference type="EMBL" id="BNAF01000001">
    <property type="protein sequence ID" value="GHE23121.1"/>
    <property type="molecule type" value="Genomic_DNA"/>
</dbReference>
<dbReference type="InterPro" id="IPR006157">
    <property type="entry name" value="FolB_dom"/>
</dbReference>
<protein>
    <recommendedName>
        <fullName evidence="1">Dihydroneopterin aldolase/epimerase domain-containing protein</fullName>
    </recommendedName>
</protein>
<feature type="domain" description="Dihydroneopterin aldolase/epimerase" evidence="1">
    <location>
        <begin position="25"/>
        <end position="136"/>
    </location>
</feature>
<accession>A0ABQ3HPG7</accession>
<dbReference type="SUPFAM" id="SSF55620">
    <property type="entry name" value="Tetrahydrobiopterin biosynthesis enzymes-like"/>
    <property type="match status" value="1"/>
</dbReference>
<dbReference type="Pfam" id="PF02152">
    <property type="entry name" value="FolB"/>
    <property type="match status" value="1"/>
</dbReference>
<evidence type="ECO:0000313" key="3">
    <source>
        <dbReference type="Proteomes" id="UP000620550"/>
    </source>
</evidence>
<proteinExistence type="predicted"/>
<name>A0ABQ3HPG7_9SPHI</name>
<keyword evidence="3" id="KW-1185">Reference proteome</keyword>
<gene>
    <name evidence="2" type="ORF">GCM10017764_00890</name>
</gene>
<evidence type="ECO:0000313" key="2">
    <source>
        <dbReference type="EMBL" id="GHE23121.1"/>
    </source>
</evidence>